<evidence type="ECO:0000313" key="2">
    <source>
        <dbReference type="Proteomes" id="UP000631670"/>
    </source>
</evidence>
<proteinExistence type="predicted"/>
<reference evidence="1 2" key="1">
    <citation type="submission" date="2020-10" db="EMBL/GenBank/DDBJ databases">
        <title>Sequencing the genomes of 1000 actinobacteria strains.</title>
        <authorList>
            <person name="Klenk H.-P."/>
        </authorList>
    </citation>
    <scope>NUCLEOTIDE SEQUENCE [LARGE SCALE GENOMIC DNA]</scope>
    <source>
        <strain evidence="1 2">DSM 44653</strain>
    </source>
</reference>
<sequence>MPTAPGTGVATTGHAAVENTAFAGPGRTVAPPARHGLLVTSYHLGTPAPQWRATTHSHTLTLAAHDIRAGRSLFVKLIRGDDPDLDPDLAPDWAVLAAARDTENLVLGATPLAAQLRDQLADGAAGLRLLPVPGPAVPLHLLTVPLTTATRLSLERAGFRSADELAVVSDPCWDQLPGFGPKRREVLAHVLFRKQQARPHRDPITRRALLVAGLTRTDVARHSVMIELMARSALPVETARQVCARLAREDIPPVDPEIIAMLTEDDADPALLDHYHHTHRPAVPILTETP</sequence>
<comment type="caution">
    <text evidence="1">The sequence shown here is derived from an EMBL/GenBank/DDBJ whole genome shotgun (WGS) entry which is preliminary data.</text>
</comment>
<name>A0ABR9HZG3_9PSEU</name>
<dbReference type="EMBL" id="JADBEG010000001">
    <property type="protein sequence ID" value="MBE1496334.1"/>
    <property type="molecule type" value="Genomic_DNA"/>
</dbReference>
<organism evidence="1 2">
    <name type="scientific">Amycolatopsis lexingtonensis</name>
    <dbReference type="NCBI Taxonomy" id="218822"/>
    <lineage>
        <taxon>Bacteria</taxon>
        <taxon>Bacillati</taxon>
        <taxon>Actinomycetota</taxon>
        <taxon>Actinomycetes</taxon>
        <taxon>Pseudonocardiales</taxon>
        <taxon>Pseudonocardiaceae</taxon>
        <taxon>Amycolatopsis</taxon>
    </lineage>
</organism>
<protein>
    <submittedName>
        <fullName evidence="1">Uncharacterized protein</fullName>
    </submittedName>
</protein>
<accession>A0ABR9HZG3</accession>
<dbReference type="RefSeq" id="WP_143265179.1">
    <property type="nucleotide sequence ID" value="NZ_JADBEG010000001.1"/>
</dbReference>
<gene>
    <name evidence="1" type="ORF">H4696_003434</name>
</gene>
<keyword evidence="2" id="KW-1185">Reference proteome</keyword>
<dbReference type="Proteomes" id="UP000631670">
    <property type="component" value="Unassembled WGS sequence"/>
</dbReference>
<evidence type="ECO:0000313" key="1">
    <source>
        <dbReference type="EMBL" id="MBE1496334.1"/>
    </source>
</evidence>